<keyword evidence="1" id="KW-0812">Transmembrane</keyword>
<name>A0A177DEV5_ALTAL</name>
<dbReference type="Proteomes" id="UP000077248">
    <property type="component" value="Unassembled WGS sequence"/>
</dbReference>
<proteinExistence type="predicted"/>
<dbReference type="GeneID" id="29116348"/>
<evidence type="ECO:0000313" key="2">
    <source>
        <dbReference type="EMBL" id="OAG18374.1"/>
    </source>
</evidence>
<dbReference type="EMBL" id="KV441484">
    <property type="protein sequence ID" value="OAG18374.1"/>
    <property type="molecule type" value="Genomic_DNA"/>
</dbReference>
<sequence>MVWALQGVLCGTISTLYNKVLCLAYMRYFRILYRYMRNFDFRWNSARFDWPSPCA</sequence>
<gene>
    <name evidence="2" type="ORF">CC77DRAFT_230392</name>
</gene>
<evidence type="ECO:0000256" key="1">
    <source>
        <dbReference type="SAM" id="Phobius"/>
    </source>
</evidence>
<reference evidence="2 3" key="1">
    <citation type="submission" date="2016-05" db="EMBL/GenBank/DDBJ databases">
        <title>Comparative analysis of secretome profiles of manganese(II)-oxidizing ascomycete fungi.</title>
        <authorList>
            <consortium name="DOE Joint Genome Institute"/>
            <person name="Zeiner C.A."/>
            <person name="Purvine S.O."/>
            <person name="Zink E.M."/>
            <person name="Wu S."/>
            <person name="Pasa-Tolic L."/>
            <person name="Chaput D.L."/>
            <person name="Haridas S."/>
            <person name="Grigoriev I.V."/>
            <person name="Santelli C.M."/>
            <person name="Hansel C.M."/>
        </authorList>
    </citation>
    <scope>NUCLEOTIDE SEQUENCE [LARGE SCALE GENOMIC DNA]</scope>
    <source>
        <strain evidence="2 3">SRC1lrK2f</strain>
    </source>
</reference>
<dbReference type="AlphaFoldDB" id="A0A177DEV5"/>
<accession>A0A177DEV5</accession>
<protein>
    <submittedName>
        <fullName evidence="2">Uncharacterized protein</fullName>
    </submittedName>
</protein>
<feature type="transmembrane region" description="Helical" evidence="1">
    <location>
        <begin position="6"/>
        <end position="28"/>
    </location>
</feature>
<keyword evidence="1" id="KW-1133">Transmembrane helix</keyword>
<dbReference type="RefSeq" id="XP_018383795.1">
    <property type="nucleotide sequence ID" value="XM_018530754.1"/>
</dbReference>
<organism evidence="2 3">
    <name type="scientific">Alternaria alternata</name>
    <name type="common">Alternaria rot fungus</name>
    <name type="synonym">Torula alternata</name>
    <dbReference type="NCBI Taxonomy" id="5599"/>
    <lineage>
        <taxon>Eukaryota</taxon>
        <taxon>Fungi</taxon>
        <taxon>Dikarya</taxon>
        <taxon>Ascomycota</taxon>
        <taxon>Pezizomycotina</taxon>
        <taxon>Dothideomycetes</taxon>
        <taxon>Pleosporomycetidae</taxon>
        <taxon>Pleosporales</taxon>
        <taxon>Pleosporineae</taxon>
        <taxon>Pleosporaceae</taxon>
        <taxon>Alternaria</taxon>
        <taxon>Alternaria sect. Alternaria</taxon>
        <taxon>Alternaria alternata complex</taxon>
    </lineage>
</organism>
<keyword evidence="1" id="KW-0472">Membrane</keyword>
<dbReference type="VEuPathDB" id="FungiDB:CC77DRAFT_230392"/>
<evidence type="ECO:0000313" key="3">
    <source>
        <dbReference type="Proteomes" id="UP000077248"/>
    </source>
</evidence>
<dbReference type="KEGG" id="aalt:CC77DRAFT_230392"/>
<keyword evidence="3" id="KW-1185">Reference proteome</keyword>